<keyword evidence="2" id="KW-0805">Transcription regulation</keyword>
<gene>
    <name evidence="6" type="ORF">D8780_00760</name>
</gene>
<dbReference type="Pfam" id="PF03466">
    <property type="entry name" value="LysR_substrate"/>
    <property type="match status" value="1"/>
</dbReference>
<dbReference type="SUPFAM" id="SSF53850">
    <property type="entry name" value="Periplasmic binding protein-like II"/>
    <property type="match status" value="1"/>
</dbReference>
<feature type="domain" description="HTH lysR-type" evidence="5">
    <location>
        <begin position="7"/>
        <end position="64"/>
    </location>
</feature>
<evidence type="ECO:0000313" key="6">
    <source>
        <dbReference type="EMBL" id="RLQ86951.1"/>
    </source>
</evidence>
<dbReference type="InterPro" id="IPR005119">
    <property type="entry name" value="LysR_subst-bd"/>
</dbReference>
<dbReference type="GO" id="GO:0043565">
    <property type="term" value="F:sequence-specific DNA binding"/>
    <property type="evidence" value="ECO:0007669"/>
    <property type="project" value="TreeGrafter"/>
</dbReference>
<evidence type="ECO:0000313" key="7">
    <source>
        <dbReference type="Proteomes" id="UP000281094"/>
    </source>
</evidence>
<organism evidence="6 7">
    <name type="scientific">Notoacmeibacter ruber</name>
    <dbReference type="NCBI Taxonomy" id="2670375"/>
    <lineage>
        <taxon>Bacteria</taxon>
        <taxon>Pseudomonadati</taxon>
        <taxon>Pseudomonadota</taxon>
        <taxon>Alphaproteobacteria</taxon>
        <taxon>Hyphomicrobiales</taxon>
        <taxon>Notoacmeibacteraceae</taxon>
        <taxon>Notoacmeibacter</taxon>
    </lineage>
</organism>
<protein>
    <submittedName>
        <fullName evidence="6">LysR family transcriptional regulator</fullName>
    </submittedName>
</protein>
<dbReference type="Proteomes" id="UP000281094">
    <property type="component" value="Unassembled WGS sequence"/>
</dbReference>
<proteinExistence type="inferred from homology"/>
<dbReference type="InterPro" id="IPR036388">
    <property type="entry name" value="WH-like_DNA-bd_sf"/>
</dbReference>
<dbReference type="CDD" id="cd08432">
    <property type="entry name" value="PBP2_GcdR_TrpI_HvrB_AmpR_like"/>
    <property type="match status" value="1"/>
</dbReference>
<reference evidence="6 7" key="1">
    <citation type="submission" date="2018-10" db="EMBL/GenBank/DDBJ databases">
        <title>Notoacmeibacter sp. M2BS9Y-3-1, whole genome shotgun sequence.</title>
        <authorList>
            <person name="Tuo L."/>
        </authorList>
    </citation>
    <scope>NUCLEOTIDE SEQUENCE [LARGE SCALE GENOMIC DNA]</scope>
    <source>
        <strain evidence="6 7">M2BS9Y-3-1</strain>
    </source>
</reference>
<evidence type="ECO:0000256" key="4">
    <source>
        <dbReference type="ARBA" id="ARBA00023163"/>
    </source>
</evidence>
<dbReference type="RefSeq" id="WP_121643920.1">
    <property type="nucleotide sequence ID" value="NZ_RCWN01000001.1"/>
</dbReference>
<accession>A0A3L7JBQ0</accession>
<evidence type="ECO:0000259" key="5">
    <source>
        <dbReference type="PROSITE" id="PS50931"/>
    </source>
</evidence>
<dbReference type="PROSITE" id="PS50931">
    <property type="entry name" value="HTH_LYSR"/>
    <property type="match status" value="1"/>
</dbReference>
<keyword evidence="7" id="KW-1185">Reference proteome</keyword>
<dbReference type="EMBL" id="RCWN01000001">
    <property type="protein sequence ID" value="RLQ86951.1"/>
    <property type="molecule type" value="Genomic_DNA"/>
</dbReference>
<evidence type="ECO:0000256" key="3">
    <source>
        <dbReference type="ARBA" id="ARBA00023125"/>
    </source>
</evidence>
<dbReference type="SUPFAM" id="SSF46785">
    <property type="entry name" value="Winged helix' DNA-binding domain"/>
    <property type="match status" value="1"/>
</dbReference>
<comment type="similarity">
    <text evidence="1">Belongs to the LysR transcriptional regulatory family.</text>
</comment>
<comment type="caution">
    <text evidence="6">The sequence shown here is derived from an EMBL/GenBank/DDBJ whole genome shotgun (WGS) entry which is preliminary data.</text>
</comment>
<dbReference type="Pfam" id="PF00126">
    <property type="entry name" value="HTH_1"/>
    <property type="match status" value="1"/>
</dbReference>
<evidence type="ECO:0000256" key="2">
    <source>
        <dbReference type="ARBA" id="ARBA00023015"/>
    </source>
</evidence>
<dbReference type="InterPro" id="IPR000847">
    <property type="entry name" value="LysR_HTH_N"/>
</dbReference>
<dbReference type="PANTHER" id="PTHR30537:SF26">
    <property type="entry name" value="GLYCINE CLEAVAGE SYSTEM TRANSCRIPTIONAL ACTIVATOR"/>
    <property type="match status" value="1"/>
</dbReference>
<dbReference type="Gene3D" id="3.40.190.10">
    <property type="entry name" value="Periplasmic binding protein-like II"/>
    <property type="match status" value="2"/>
</dbReference>
<dbReference type="InterPro" id="IPR036390">
    <property type="entry name" value="WH_DNA-bd_sf"/>
</dbReference>
<evidence type="ECO:0000256" key="1">
    <source>
        <dbReference type="ARBA" id="ARBA00009437"/>
    </source>
</evidence>
<dbReference type="InterPro" id="IPR058163">
    <property type="entry name" value="LysR-type_TF_proteobact-type"/>
</dbReference>
<dbReference type="GO" id="GO:0003700">
    <property type="term" value="F:DNA-binding transcription factor activity"/>
    <property type="evidence" value="ECO:0007669"/>
    <property type="project" value="InterPro"/>
</dbReference>
<keyword evidence="4" id="KW-0804">Transcription</keyword>
<name>A0A3L7JBQ0_9HYPH</name>
<dbReference type="GO" id="GO:0006351">
    <property type="term" value="P:DNA-templated transcription"/>
    <property type="evidence" value="ECO:0007669"/>
    <property type="project" value="TreeGrafter"/>
</dbReference>
<sequence>MKNLNRVHLNALHAAEVIGRTGTLKAAAQELGVTPGAVSQHLIKLEKQLGHQLFERQAAGLRPTPFGAALLPELHEGFSQLEHALTMARGRGDGILTLSVAPNFAAKWLVPRLARFSRLHPGVSVRVEATSTLVDLDASDIDLAIRVGDGEYTDVRTEFLAPQEVFPVCAPSLAEALKVPADLKTAWILRDVNSVIPWQFWLDQFDMREEELPQGYAFTDGALCLEAAIAGQGVMLAWRFLAEDAIAAGQLVAPFEGCTATGLSYWLLSSKRRRPGLPVRAFSEWLKNEIAGSFAPPSASAG</sequence>
<keyword evidence="3" id="KW-0238">DNA-binding</keyword>
<dbReference type="Gene3D" id="1.10.10.10">
    <property type="entry name" value="Winged helix-like DNA-binding domain superfamily/Winged helix DNA-binding domain"/>
    <property type="match status" value="1"/>
</dbReference>
<dbReference type="PANTHER" id="PTHR30537">
    <property type="entry name" value="HTH-TYPE TRANSCRIPTIONAL REGULATOR"/>
    <property type="match status" value="1"/>
</dbReference>
<dbReference type="AlphaFoldDB" id="A0A3L7JBQ0"/>